<keyword evidence="2" id="KW-1185">Reference proteome</keyword>
<organism evidence="1 2">
    <name type="scientific">Lasius platythorax</name>
    <dbReference type="NCBI Taxonomy" id="488582"/>
    <lineage>
        <taxon>Eukaryota</taxon>
        <taxon>Metazoa</taxon>
        <taxon>Ecdysozoa</taxon>
        <taxon>Arthropoda</taxon>
        <taxon>Hexapoda</taxon>
        <taxon>Insecta</taxon>
        <taxon>Pterygota</taxon>
        <taxon>Neoptera</taxon>
        <taxon>Endopterygota</taxon>
        <taxon>Hymenoptera</taxon>
        <taxon>Apocrita</taxon>
        <taxon>Aculeata</taxon>
        <taxon>Formicoidea</taxon>
        <taxon>Formicidae</taxon>
        <taxon>Formicinae</taxon>
        <taxon>Lasius</taxon>
        <taxon>Lasius</taxon>
    </lineage>
</organism>
<proteinExistence type="predicted"/>
<accession>A0AAV2NHT2</accession>
<evidence type="ECO:0000313" key="1">
    <source>
        <dbReference type="EMBL" id="CAL1679717.1"/>
    </source>
</evidence>
<evidence type="ECO:0000313" key="2">
    <source>
        <dbReference type="Proteomes" id="UP001497644"/>
    </source>
</evidence>
<dbReference type="AlphaFoldDB" id="A0AAV2NHT2"/>
<dbReference type="Proteomes" id="UP001497644">
    <property type="component" value="Chromosome 2"/>
</dbReference>
<dbReference type="EMBL" id="OZ034825">
    <property type="protein sequence ID" value="CAL1679717.1"/>
    <property type="molecule type" value="Genomic_DNA"/>
</dbReference>
<sequence length="151" mass="17163">MVDKLSINESTKRNITSKLIQEATAQKDITEHDLKRTISLYDIDGMSLEELYASLCRITENPRQPFSFLANISNEFADGNQSSMETGKSTEIDIQLAAVAKRIESTKILLDKAKSYVEDIRLRAKQNVCQSSEINGYYDDKTKVEKEEQFS</sequence>
<gene>
    <name evidence="1" type="ORF">LPLAT_LOCUS5853</name>
</gene>
<reference evidence="1" key="1">
    <citation type="submission" date="2024-04" db="EMBL/GenBank/DDBJ databases">
        <authorList>
            <consortium name="Molecular Ecology Group"/>
        </authorList>
    </citation>
    <scope>NUCLEOTIDE SEQUENCE</scope>
</reference>
<protein>
    <submittedName>
        <fullName evidence="1">Uncharacterized protein</fullName>
    </submittedName>
</protein>
<name>A0AAV2NHT2_9HYME</name>